<evidence type="ECO:0000313" key="2">
    <source>
        <dbReference type="EMBL" id="AFM25115.1"/>
    </source>
</evidence>
<feature type="transmembrane region" description="Helical" evidence="1">
    <location>
        <begin position="49"/>
        <end position="71"/>
    </location>
</feature>
<dbReference type="Proteomes" id="UP000006055">
    <property type="component" value="Chromosome"/>
</dbReference>
<feature type="transmembrane region" description="Helical" evidence="1">
    <location>
        <begin position="18"/>
        <end position="37"/>
    </location>
</feature>
<sequence length="80" mass="9033">MLVFFIAGKFMSTSGRSFIRVFLLAGIVSFLITYVFLHFKLTDYRDMDAMLFLAGCVGGWLSGIIAGLTHMKKLLLNLHR</sequence>
<reference evidence="3" key="1">
    <citation type="submission" date="2012-06" db="EMBL/GenBank/DDBJ databases">
        <title>Complete sequence of chromosome of Desulfomonile tiedjei DSM 6799.</title>
        <authorList>
            <person name="Lucas S."/>
            <person name="Copeland A."/>
            <person name="Lapidus A."/>
            <person name="Glavina del Rio T."/>
            <person name="Dalin E."/>
            <person name="Tice H."/>
            <person name="Bruce D."/>
            <person name="Goodwin L."/>
            <person name="Pitluck S."/>
            <person name="Peters L."/>
            <person name="Ovchinnikova G."/>
            <person name="Zeytun A."/>
            <person name="Lu M."/>
            <person name="Kyrpides N."/>
            <person name="Mavromatis K."/>
            <person name="Ivanova N."/>
            <person name="Brettin T."/>
            <person name="Detter J.C."/>
            <person name="Han C."/>
            <person name="Larimer F."/>
            <person name="Land M."/>
            <person name="Hauser L."/>
            <person name="Markowitz V."/>
            <person name="Cheng J.-F."/>
            <person name="Hugenholtz P."/>
            <person name="Woyke T."/>
            <person name="Wu D."/>
            <person name="Spring S."/>
            <person name="Schroeder M."/>
            <person name="Brambilla E."/>
            <person name="Klenk H.-P."/>
            <person name="Eisen J.A."/>
        </authorList>
    </citation>
    <scope>NUCLEOTIDE SEQUENCE [LARGE SCALE GENOMIC DNA]</scope>
    <source>
        <strain evidence="3">ATCC 49306 / DSM 6799 / DCB-1</strain>
    </source>
</reference>
<evidence type="ECO:0000313" key="3">
    <source>
        <dbReference type="Proteomes" id="UP000006055"/>
    </source>
</evidence>
<keyword evidence="1" id="KW-0472">Membrane</keyword>
<dbReference type="KEGG" id="dti:Desti_2433"/>
<keyword evidence="3" id="KW-1185">Reference proteome</keyword>
<dbReference type="EMBL" id="CP003360">
    <property type="protein sequence ID" value="AFM25115.1"/>
    <property type="molecule type" value="Genomic_DNA"/>
</dbReference>
<dbReference type="HOGENOM" id="CLU_2584076_0_0_7"/>
<keyword evidence="1" id="KW-1133">Transmembrane helix</keyword>
<proteinExistence type="predicted"/>
<evidence type="ECO:0000256" key="1">
    <source>
        <dbReference type="SAM" id="Phobius"/>
    </source>
</evidence>
<keyword evidence="1" id="KW-0812">Transmembrane</keyword>
<accession>I4C6C4</accession>
<name>I4C6C4_DESTA</name>
<gene>
    <name evidence="2" type="ordered locus">Desti_2433</name>
</gene>
<organism evidence="2 3">
    <name type="scientific">Desulfomonile tiedjei (strain ATCC 49306 / DSM 6799 / DCB-1)</name>
    <dbReference type="NCBI Taxonomy" id="706587"/>
    <lineage>
        <taxon>Bacteria</taxon>
        <taxon>Pseudomonadati</taxon>
        <taxon>Thermodesulfobacteriota</taxon>
        <taxon>Desulfomonilia</taxon>
        <taxon>Desulfomonilales</taxon>
        <taxon>Desulfomonilaceae</taxon>
        <taxon>Desulfomonile</taxon>
    </lineage>
</organism>
<dbReference type="AlphaFoldDB" id="I4C6C4"/>
<protein>
    <submittedName>
        <fullName evidence="2">Uncharacterized protein</fullName>
    </submittedName>
</protein>